<accession>A0A0G2F9R4</accession>
<feature type="region of interest" description="Disordered" evidence="1">
    <location>
        <begin position="1"/>
        <end position="23"/>
    </location>
</feature>
<protein>
    <submittedName>
        <fullName evidence="2">Uncharacterized protein</fullName>
    </submittedName>
</protein>
<organism evidence="2 3">
    <name type="scientific">Diaporthe ampelina</name>
    <dbReference type="NCBI Taxonomy" id="1214573"/>
    <lineage>
        <taxon>Eukaryota</taxon>
        <taxon>Fungi</taxon>
        <taxon>Dikarya</taxon>
        <taxon>Ascomycota</taxon>
        <taxon>Pezizomycotina</taxon>
        <taxon>Sordariomycetes</taxon>
        <taxon>Sordariomycetidae</taxon>
        <taxon>Diaporthales</taxon>
        <taxon>Diaporthaceae</taxon>
        <taxon>Diaporthe</taxon>
    </lineage>
</organism>
<sequence length="120" mass="13516">MSPQRHSANSRPQVYTKDSDGTSTRAYLTTVNKKIKQMNGYRVQKTGVDDDKKKHFLRGDWPSKGCPFGAPYSVGHDAAGTEHADKRDRSLKSFMWFVADDNDQHPFAGDLKNYHDSLPG</sequence>
<keyword evidence="3" id="KW-1185">Reference proteome</keyword>
<dbReference type="Proteomes" id="UP000034680">
    <property type="component" value="Unassembled WGS sequence"/>
</dbReference>
<feature type="compositionally biased region" description="Polar residues" evidence="1">
    <location>
        <begin position="1"/>
        <end position="13"/>
    </location>
</feature>
<dbReference type="AlphaFoldDB" id="A0A0G2F9R4"/>
<comment type="caution">
    <text evidence="2">The sequence shown here is derived from an EMBL/GenBank/DDBJ whole genome shotgun (WGS) entry which is preliminary data.</text>
</comment>
<reference evidence="2 3" key="2">
    <citation type="submission" date="2015-05" db="EMBL/GenBank/DDBJ databases">
        <authorList>
            <person name="Morales-Cruz A."/>
            <person name="Amrine K.C."/>
            <person name="Cantu D."/>
        </authorList>
    </citation>
    <scope>NUCLEOTIDE SEQUENCE [LARGE SCALE GENOMIC DNA]</scope>
    <source>
        <strain evidence="2">DA912</strain>
    </source>
</reference>
<proteinExistence type="predicted"/>
<evidence type="ECO:0000256" key="1">
    <source>
        <dbReference type="SAM" id="MobiDB-lite"/>
    </source>
</evidence>
<evidence type="ECO:0000313" key="3">
    <source>
        <dbReference type="Proteomes" id="UP000034680"/>
    </source>
</evidence>
<dbReference type="OrthoDB" id="3819888at2759"/>
<evidence type="ECO:0000313" key="2">
    <source>
        <dbReference type="EMBL" id="KKY30941.1"/>
    </source>
</evidence>
<name>A0A0G2F9R4_9PEZI</name>
<gene>
    <name evidence="2" type="ORF">UCDDA912_g09119</name>
</gene>
<reference evidence="2 3" key="1">
    <citation type="submission" date="2015-05" db="EMBL/GenBank/DDBJ databases">
        <title>Distinctive expansion of gene families associated with plant cell wall degradation and secondary metabolism in the genomes of grapevine trunk pathogens.</title>
        <authorList>
            <person name="Lawrence D.P."/>
            <person name="Travadon R."/>
            <person name="Rolshausen P.E."/>
            <person name="Baumgartner K."/>
        </authorList>
    </citation>
    <scope>NUCLEOTIDE SEQUENCE [LARGE SCALE GENOMIC DNA]</scope>
    <source>
        <strain evidence="2">DA912</strain>
    </source>
</reference>
<dbReference type="EMBL" id="LCUC01000431">
    <property type="protein sequence ID" value="KKY30941.1"/>
    <property type="molecule type" value="Genomic_DNA"/>
</dbReference>